<name>A0ABC8TA51_9AQUA</name>
<evidence type="ECO:0000256" key="1">
    <source>
        <dbReference type="SAM" id="SignalP"/>
    </source>
</evidence>
<organism evidence="2 3">
    <name type="scientific">Ilex paraguariensis</name>
    <name type="common">yerba mate</name>
    <dbReference type="NCBI Taxonomy" id="185542"/>
    <lineage>
        <taxon>Eukaryota</taxon>
        <taxon>Viridiplantae</taxon>
        <taxon>Streptophyta</taxon>
        <taxon>Embryophyta</taxon>
        <taxon>Tracheophyta</taxon>
        <taxon>Spermatophyta</taxon>
        <taxon>Magnoliopsida</taxon>
        <taxon>eudicotyledons</taxon>
        <taxon>Gunneridae</taxon>
        <taxon>Pentapetalae</taxon>
        <taxon>asterids</taxon>
        <taxon>campanulids</taxon>
        <taxon>Aquifoliales</taxon>
        <taxon>Aquifoliaceae</taxon>
        <taxon>Ilex</taxon>
    </lineage>
</organism>
<dbReference type="EMBL" id="CAUOFW020004141">
    <property type="protein sequence ID" value="CAK9164022.1"/>
    <property type="molecule type" value="Genomic_DNA"/>
</dbReference>
<dbReference type="Proteomes" id="UP001642360">
    <property type="component" value="Unassembled WGS sequence"/>
</dbReference>
<reference evidence="2 3" key="1">
    <citation type="submission" date="2024-02" db="EMBL/GenBank/DDBJ databases">
        <authorList>
            <person name="Vignale AGUSTIN F."/>
            <person name="Sosa J E."/>
            <person name="Modenutti C."/>
        </authorList>
    </citation>
    <scope>NUCLEOTIDE SEQUENCE [LARGE SCALE GENOMIC DNA]</scope>
</reference>
<comment type="caution">
    <text evidence="2">The sequence shown here is derived from an EMBL/GenBank/DDBJ whole genome shotgun (WGS) entry which is preliminary data.</text>
</comment>
<sequence>MLQCIHQFSTACCCDLALVLRFQWAVLMARCHWIVTLGLETQMLSIPAKCQGNEGLRRSHPRRFYGVSIGALRFQSAVLMVRCSHRIVALGLEMQLYKIYRGMITAASIHPYHPRHVLQSLLSGKGLCPYPIVSLPRRSTSSFILNQQSSSPWHPFTLYVDVHFGVNSLEHLLVYTPSGYVIKLELLPSIEAEPNESDPATWSGSYVHS</sequence>
<evidence type="ECO:0000313" key="3">
    <source>
        <dbReference type="Proteomes" id="UP001642360"/>
    </source>
</evidence>
<feature type="signal peptide" evidence="1">
    <location>
        <begin position="1"/>
        <end position="38"/>
    </location>
</feature>
<evidence type="ECO:0000313" key="2">
    <source>
        <dbReference type="EMBL" id="CAK9164022.1"/>
    </source>
</evidence>
<proteinExistence type="predicted"/>
<keyword evidence="1" id="KW-0732">Signal</keyword>
<gene>
    <name evidence="2" type="ORF">ILEXP_LOCUS33097</name>
</gene>
<feature type="chain" id="PRO_5044868726" evidence="1">
    <location>
        <begin position="39"/>
        <end position="209"/>
    </location>
</feature>
<dbReference type="AlphaFoldDB" id="A0ABC8TA51"/>
<accession>A0ABC8TA51</accession>
<keyword evidence="3" id="KW-1185">Reference proteome</keyword>
<protein>
    <submittedName>
        <fullName evidence="2">Uncharacterized protein</fullName>
    </submittedName>
</protein>